<evidence type="ECO:0000313" key="2">
    <source>
        <dbReference type="WBParaSite" id="PS1159_v2.g3307.t1"/>
    </source>
</evidence>
<reference evidence="2" key="1">
    <citation type="submission" date="2022-11" db="UniProtKB">
        <authorList>
            <consortium name="WormBaseParasite"/>
        </authorList>
    </citation>
    <scope>IDENTIFICATION</scope>
</reference>
<dbReference type="WBParaSite" id="PS1159_v2.g3307.t1">
    <property type="protein sequence ID" value="PS1159_v2.g3307.t1"/>
    <property type="gene ID" value="PS1159_v2.g3307"/>
</dbReference>
<protein>
    <submittedName>
        <fullName evidence="2">Uncharacterized protein</fullName>
    </submittedName>
</protein>
<evidence type="ECO:0000313" key="1">
    <source>
        <dbReference type="Proteomes" id="UP000887580"/>
    </source>
</evidence>
<organism evidence="1 2">
    <name type="scientific">Panagrolaimus sp. PS1159</name>
    <dbReference type="NCBI Taxonomy" id="55785"/>
    <lineage>
        <taxon>Eukaryota</taxon>
        <taxon>Metazoa</taxon>
        <taxon>Ecdysozoa</taxon>
        <taxon>Nematoda</taxon>
        <taxon>Chromadorea</taxon>
        <taxon>Rhabditida</taxon>
        <taxon>Tylenchina</taxon>
        <taxon>Panagrolaimomorpha</taxon>
        <taxon>Panagrolaimoidea</taxon>
        <taxon>Panagrolaimidae</taxon>
        <taxon>Panagrolaimus</taxon>
    </lineage>
</organism>
<proteinExistence type="predicted"/>
<dbReference type="Proteomes" id="UP000887580">
    <property type="component" value="Unplaced"/>
</dbReference>
<accession>A0AC35GBF0</accession>
<sequence length="251" mass="28854">MVNNFTKAGIGIGGVGLVAVIALSIVTLVKVNDNNNVRERNNTKIFYVNQTVLVPEIQYVNQTIPVPEIVYVNRTEYVPLYFNQTQIVYVNQTEYVPEIIYVNQTEYVPEIVYVNQTEYINQTIYVPVNISQTVYVPEIVYVNQTVYKVEYLNNGTDPEEIVNIPLPSKSNSQQYREAVKYLSDSIDISVSPCDDFYQYACGKYNKSISFEFAELDNRRRKRNFSFDDQGVQWDGNGVLDPWMSADAQKEI</sequence>
<name>A0AC35GBF0_9BILA</name>